<organism evidence="7 8">
    <name type="scientific">Parascedosporium putredinis</name>
    <dbReference type="NCBI Taxonomy" id="1442378"/>
    <lineage>
        <taxon>Eukaryota</taxon>
        <taxon>Fungi</taxon>
        <taxon>Dikarya</taxon>
        <taxon>Ascomycota</taxon>
        <taxon>Pezizomycotina</taxon>
        <taxon>Sordariomycetes</taxon>
        <taxon>Hypocreomycetidae</taxon>
        <taxon>Microascales</taxon>
        <taxon>Microascaceae</taxon>
        <taxon>Parascedosporium</taxon>
    </lineage>
</organism>
<keyword evidence="3" id="KW-0812">Transmembrane</keyword>
<name>A0A9P1M627_9PEZI</name>
<keyword evidence="4" id="KW-1133">Transmembrane helix</keyword>
<evidence type="ECO:0000256" key="5">
    <source>
        <dbReference type="ARBA" id="ARBA00023136"/>
    </source>
</evidence>
<evidence type="ECO:0000256" key="4">
    <source>
        <dbReference type="ARBA" id="ARBA00022989"/>
    </source>
</evidence>
<protein>
    <recommendedName>
        <fullName evidence="6">Protein root UVB sensitive/RUS domain-containing protein</fullName>
    </recommendedName>
</protein>
<evidence type="ECO:0000313" key="7">
    <source>
        <dbReference type="EMBL" id="CAI4211643.1"/>
    </source>
</evidence>
<dbReference type="EMBL" id="CALLCH030000002">
    <property type="protein sequence ID" value="CAI4211643.1"/>
    <property type="molecule type" value="Genomic_DNA"/>
</dbReference>
<feature type="domain" description="Protein root UVB sensitive/RUS" evidence="6">
    <location>
        <begin position="39"/>
        <end position="244"/>
    </location>
</feature>
<dbReference type="InterPro" id="IPR054549">
    <property type="entry name" value="UVB_sens_RUS_dom"/>
</dbReference>
<sequence>MDSPRSEMIPNNSLRHHLGQKRSIKIIEVDKGGSKRAIRLLQAFFSAISGMLADRALLEGLGVGDANSSATYAVLLNVIKDVASRFCTIGFAQRFGLRIESECKKYRFMADFFNDTAFFLVLASPRVSGVGKAFLLASAEGLRAMCGVAGSASKAALSSHFALQNNMAELNAKEASQETAVGLIGLLAGTIVVKLVEDRTAVFCLMVALVLGHLYVNCLGVRCVSLRVLNRQRASLVFAHWLRRGEALTPAQVSAQESILSWSPYVSNSRGQWKGIVHFAKDYSDFMESGHDFFIYEEEYCKISTRRLPHQDTLHAKILINVGAQPVEVIRAWFMAMEIIWGDKGEDGKEAWESQTRANQLFLYKDGALITHLQDAGWDLDTSAMEPGNALRVQICYPVEEDGKKKSNFQSFWEGVGEQGGRCPSFWEESFSALYYDSRCM</sequence>
<evidence type="ECO:0000256" key="1">
    <source>
        <dbReference type="ARBA" id="ARBA00004370"/>
    </source>
</evidence>
<dbReference type="OrthoDB" id="364779at2759"/>
<keyword evidence="8" id="KW-1185">Reference proteome</keyword>
<evidence type="ECO:0000256" key="3">
    <source>
        <dbReference type="ARBA" id="ARBA00022692"/>
    </source>
</evidence>
<proteinExistence type="inferred from homology"/>
<dbReference type="AlphaFoldDB" id="A0A9P1M627"/>
<evidence type="ECO:0000313" key="8">
    <source>
        <dbReference type="Proteomes" id="UP000838763"/>
    </source>
</evidence>
<comment type="subcellular location">
    <subcellularLocation>
        <location evidence="1">Membrane</location>
    </subcellularLocation>
</comment>
<evidence type="ECO:0000256" key="2">
    <source>
        <dbReference type="ARBA" id="ARBA00007558"/>
    </source>
</evidence>
<dbReference type="GO" id="GO:0016020">
    <property type="term" value="C:membrane"/>
    <property type="evidence" value="ECO:0007669"/>
    <property type="project" value="UniProtKB-SubCell"/>
</dbReference>
<reference evidence="7" key="1">
    <citation type="submission" date="2022-11" db="EMBL/GenBank/DDBJ databases">
        <authorList>
            <person name="Scott C."/>
            <person name="Bruce N."/>
        </authorList>
    </citation>
    <scope>NUCLEOTIDE SEQUENCE</scope>
</reference>
<comment type="similarity">
    <text evidence="2">Belongs to the RUS1 family.</text>
</comment>
<dbReference type="InterPro" id="IPR006968">
    <property type="entry name" value="RUS_fam"/>
</dbReference>
<accession>A0A9P1M627</accession>
<dbReference type="Pfam" id="PF04884">
    <property type="entry name" value="UVB_sens_prot"/>
    <property type="match status" value="1"/>
</dbReference>
<comment type="caution">
    <text evidence="7">The sequence shown here is derived from an EMBL/GenBank/DDBJ whole genome shotgun (WGS) entry which is preliminary data.</text>
</comment>
<keyword evidence="5" id="KW-0472">Membrane</keyword>
<gene>
    <name evidence="7" type="ORF">PPNO1_LOCUS1419</name>
</gene>
<dbReference type="Proteomes" id="UP000838763">
    <property type="component" value="Unassembled WGS sequence"/>
</dbReference>
<dbReference type="PANTHER" id="PTHR12770">
    <property type="entry name" value="RUS1 FAMILY PROTEIN C16ORF58"/>
    <property type="match status" value="1"/>
</dbReference>
<dbReference type="PANTHER" id="PTHR12770:SF31">
    <property type="entry name" value="RUS FAMILY MEMBER 1"/>
    <property type="match status" value="1"/>
</dbReference>
<evidence type="ECO:0000259" key="6">
    <source>
        <dbReference type="Pfam" id="PF04884"/>
    </source>
</evidence>